<keyword evidence="8" id="KW-1185">Reference proteome</keyword>
<feature type="transmembrane region" description="Helical" evidence="5">
    <location>
        <begin position="145"/>
        <end position="165"/>
    </location>
</feature>
<dbReference type="GO" id="GO:0016874">
    <property type="term" value="F:ligase activity"/>
    <property type="evidence" value="ECO:0007669"/>
    <property type="project" value="UniProtKB-KW"/>
</dbReference>
<organism evidence="7 8">
    <name type="scientific">Hymenobacter yonginensis</name>
    <dbReference type="NCBI Taxonomy" id="748197"/>
    <lineage>
        <taxon>Bacteria</taxon>
        <taxon>Pseudomonadati</taxon>
        <taxon>Bacteroidota</taxon>
        <taxon>Cytophagia</taxon>
        <taxon>Cytophagales</taxon>
        <taxon>Hymenobacteraceae</taxon>
        <taxon>Hymenobacter</taxon>
    </lineage>
</organism>
<dbReference type="InterPro" id="IPR007016">
    <property type="entry name" value="O-antigen_ligase-rel_domated"/>
</dbReference>
<feature type="transmembrane region" description="Helical" evidence="5">
    <location>
        <begin position="81"/>
        <end position="102"/>
    </location>
</feature>
<evidence type="ECO:0000256" key="1">
    <source>
        <dbReference type="ARBA" id="ARBA00004141"/>
    </source>
</evidence>
<comment type="subcellular location">
    <subcellularLocation>
        <location evidence="1">Membrane</location>
        <topology evidence="1">Multi-pass membrane protein</topology>
    </subcellularLocation>
</comment>
<evidence type="ECO:0000256" key="2">
    <source>
        <dbReference type="ARBA" id="ARBA00022692"/>
    </source>
</evidence>
<feature type="transmembrane region" description="Helical" evidence="5">
    <location>
        <begin position="217"/>
        <end position="242"/>
    </location>
</feature>
<feature type="domain" description="O-antigen ligase-related" evidence="6">
    <location>
        <begin position="217"/>
        <end position="345"/>
    </location>
</feature>
<keyword evidence="2 5" id="KW-0812">Transmembrane</keyword>
<sequence>MHNATAPNHRPFLRSMQVLLTLVLLIKLAGFFTWSDSVAFTQVFKTISRVGMTMATYALYRRVLHRGAVASFQWQNSLAPLFYSAYLLLGAASVMWSTAPGYSLLQLLMDVESFVFAYYFVKCFLLLGTYFPGSSLRLHRVLATTSWILIVGFLVGMVVAPDVFYRLTHGGEEARLGGFLMNPNELGMLCGVCVACLLPELLNRQRPVLAVLKMLPVVYALVLTGSRSSLIGLLLVALFYLWNSGNARLRLAGMAAVLLAVPVVVQTVFIKQGGVSEVMSLTGRLPFWEALLTEGLPKEPLLGFGFMRIAYTDYFQSTHTYAAQMTHNTFIQVLMNLGLVGFGLVLAQLWFTLRGFATTPERTQRLLFIGLFIPLLINSVTEFGIFGQTNYGILFYQFLILLVSLRVSPRLTVPERLFLSD</sequence>
<keyword evidence="3 5" id="KW-1133">Transmembrane helix</keyword>
<keyword evidence="4 5" id="KW-0472">Membrane</keyword>
<dbReference type="PANTHER" id="PTHR37422">
    <property type="entry name" value="TEICHURONIC ACID BIOSYNTHESIS PROTEIN TUAE"/>
    <property type="match status" value="1"/>
</dbReference>
<reference evidence="7 8" key="1">
    <citation type="journal article" date="2011" name="Int. J. Syst. Evol. Microbiol.">
        <title>Hymenobacter yonginensis sp. nov., isolated from a mesotrophic artificial lake.</title>
        <authorList>
            <person name="Joung Y."/>
            <person name="Cho S.H."/>
            <person name="Kim H."/>
            <person name="Kim S.B."/>
            <person name="Joh K."/>
        </authorList>
    </citation>
    <scope>NUCLEOTIDE SEQUENCE [LARGE SCALE GENOMIC DNA]</scope>
    <source>
        <strain evidence="7 8">KCTC 22745</strain>
    </source>
</reference>
<evidence type="ECO:0000256" key="4">
    <source>
        <dbReference type="ARBA" id="ARBA00023136"/>
    </source>
</evidence>
<feature type="transmembrane region" description="Helical" evidence="5">
    <location>
        <begin position="114"/>
        <end position="133"/>
    </location>
</feature>
<gene>
    <name evidence="7" type="ORF">O9Z63_04015</name>
</gene>
<feature type="transmembrane region" description="Helical" evidence="5">
    <location>
        <begin position="330"/>
        <end position="353"/>
    </location>
</feature>
<keyword evidence="7" id="KW-0436">Ligase</keyword>
<proteinExistence type="predicted"/>
<dbReference type="Pfam" id="PF04932">
    <property type="entry name" value="Wzy_C"/>
    <property type="match status" value="1"/>
</dbReference>
<feature type="transmembrane region" description="Helical" evidence="5">
    <location>
        <begin position="12"/>
        <end position="34"/>
    </location>
</feature>
<evidence type="ECO:0000313" key="7">
    <source>
        <dbReference type="EMBL" id="WBO85411.1"/>
    </source>
</evidence>
<evidence type="ECO:0000259" key="6">
    <source>
        <dbReference type="Pfam" id="PF04932"/>
    </source>
</evidence>
<dbReference type="Proteomes" id="UP001211872">
    <property type="component" value="Chromosome"/>
</dbReference>
<accession>A0ABY7PRD4</accession>
<dbReference type="PANTHER" id="PTHR37422:SF17">
    <property type="entry name" value="O-ANTIGEN LIGASE"/>
    <property type="match status" value="1"/>
</dbReference>
<dbReference type="RefSeq" id="WP_270128017.1">
    <property type="nucleotide sequence ID" value="NZ_CP115396.1"/>
</dbReference>
<protein>
    <submittedName>
        <fullName evidence="7">O-antigen ligase family protein</fullName>
    </submittedName>
</protein>
<name>A0ABY7PRD4_9BACT</name>
<feature type="transmembrane region" description="Helical" evidence="5">
    <location>
        <begin position="249"/>
        <end position="270"/>
    </location>
</feature>
<evidence type="ECO:0000256" key="5">
    <source>
        <dbReference type="SAM" id="Phobius"/>
    </source>
</evidence>
<evidence type="ECO:0000256" key="3">
    <source>
        <dbReference type="ARBA" id="ARBA00022989"/>
    </source>
</evidence>
<dbReference type="EMBL" id="CP115396">
    <property type="protein sequence ID" value="WBO85411.1"/>
    <property type="molecule type" value="Genomic_DNA"/>
</dbReference>
<feature type="transmembrane region" description="Helical" evidence="5">
    <location>
        <begin position="365"/>
        <end position="385"/>
    </location>
</feature>
<dbReference type="InterPro" id="IPR051533">
    <property type="entry name" value="WaaL-like"/>
</dbReference>
<evidence type="ECO:0000313" key="8">
    <source>
        <dbReference type="Proteomes" id="UP001211872"/>
    </source>
</evidence>